<evidence type="ECO:0000313" key="2">
    <source>
        <dbReference type="Proteomes" id="UP000601435"/>
    </source>
</evidence>
<dbReference type="OrthoDB" id="446174at2759"/>
<comment type="caution">
    <text evidence="1">The sequence shown here is derived from an EMBL/GenBank/DDBJ whole genome shotgun (WGS) entry which is preliminary data.</text>
</comment>
<feature type="non-terminal residue" evidence="1">
    <location>
        <position position="1"/>
    </location>
</feature>
<protein>
    <submittedName>
        <fullName evidence="1">Uncharacterized protein</fullName>
    </submittedName>
</protein>
<name>A0A813BZN8_9DINO</name>
<evidence type="ECO:0000313" key="1">
    <source>
        <dbReference type="EMBL" id="CAE7934230.1"/>
    </source>
</evidence>
<keyword evidence="2" id="KW-1185">Reference proteome</keyword>
<gene>
    <name evidence="1" type="ORF">SNEC2469_LOCUS32624</name>
</gene>
<dbReference type="AlphaFoldDB" id="A0A813BZN8"/>
<accession>A0A813BZN8</accession>
<sequence>MLGASFSLTKAPQGILEISNKEGRLQALRSLVNSVCADGFVQPAVLASLKGRFLYASTHTFGRVAMMAVKCLSRHLAGGGILKLDNWDCLRLFFGEEIPQGFVRKWSASGRRQLVGQAEVLPVLVAKVAWAKHLKHRKVLWFIDNDSAKAALGSGSSPVRDTFAMLCIIAHLDVALEATHWYTRVPSKANLADDASRLSFEAYRHSYVQTHVDWTSDCMQTIVKTCA</sequence>
<organism evidence="1 2">
    <name type="scientific">Symbiodinium necroappetens</name>
    <dbReference type="NCBI Taxonomy" id="1628268"/>
    <lineage>
        <taxon>Eukaryota</taxon>
        <taxon>Sar</taxon>
        <taxon>Alveolata</taxon>
        <taxon>Dinophyceae</taxon>
        <taxon>Suessiales</taxon>
        <taxon>Symbiodiniaceae</taxon>
        <taxon>Symbiodinium</taxon>
    </lineage>
</organism>
<dbReference type="EMBL" id="CAJNJA010083123">
    <property type="protein sequence ID" value="CAE7934230.1"/>
    <property type="molecule type" value="Genomic_DNA"/>
</dbReference>
<dbReference type="Proteomes" id="UP000601435">
    <property type="component" value="Unassembled WGS sequence"/>
</dbReference>
<proteinExistence type="predicted"/>
<reference evidence="1" key="1">
    <citation type="submission" date="2021-02" db="EMBL/GenBank/DDBJ databases">
        <authorList>
            <person name="Dougan E. K."/>
            <person name="Rhodes N."/>
            <person name="Thang M."/>
            <person name="Chan C."/>
        </authorList>
    </citation>
    <scope>NUCLEOTIDE SEQUENCE</scope>
</reference>